<organism evidence="3 4">
    <name type="scientific">Ruminococcus flavefaciens 007c</name>
    <dbReference type="NCBI Taxonomy" id="1341157"/>
    <lineage>
        <taxon>Bacteria</taxon>
        <taxon>Bacillati</taxon>
        <taxon>Bacillota</taxon>
        <taxon>Clostridia</taxon>
        <taxon>Eubacteriales</taxon>
        <taxon>Oscillospiraceae</taxon>
        <taxon>Ruminococcus</taxon>
    </lineage>
</organism>
<dbReference type="RefSeq" id="WP_037299581.1">
    <property type="nucleotide sequence ID" value="NZ_ATAX01000026.1"/>
</dbReference>
<feature type="region of interest" description="Disordered" evidence="1">
    <location>
        <begin position="287"/>
        <end position="317"/>
    </location>
</feature>
<dbReference type="AlphaFoldDB" id="W7UH59"/>
<evidence type="ECO:0000256" key="2">
    <source>
        <dbReference type="SAM" id="Phobius"/>
    </source>
</evidence>
<dbReference type="Proteomes" id="UP000019365">
    <property type="component" value="Unassembled WGS sequence"/>
</dbReference>
<sequence>MKKSNNGLKIFFGIIVGIFLLGFLDYFMSFHTSAPNRYVPYGESSSQSGIIDENGLFDNDPQALSELVKRVKQCSANTHMNILIYLPSSSRKNYSDDDTRDFTANKYNEIFGENTDGLLYYIDISGKSPAYDDIAKSAGANLIYTEDVCQSIFYSLDQFLPPSYGPVSTEHIINTVNNFCPLVESYYDPDNMSGSYYDSTADTPVYVYSKGGKTYVTTSKPPATKLFICIIAELIGGLITLIMYLISKHNYKFKSKTNPGIYLSDRDVRFIEKSDTFLRSYVTKHRIQSSSGGGGGYRGGGGGHSHGGSIGHSGHHR</sequence>
<evidence type="ECO:0008006" key="5">
    <source>
        <dbReference type="Google" id="ProtNLM"/>
    </source>
</evidence>
<proteinExistence type="predicted"/>
<name>W7UH59_RUMFL</name>
<evidence type="ECO:0000313" key="4">
    <source>
        <dbReference type="Proteomes" id="UP000019365"/>
    </source>
</evidence>
<protein>
    <recommendedName>
        <fullName evidence="5">TPM domain-containing protein</fullName>
    </recommendedName>
</protein>
<keyword evidence="2" id="KW-0812">Transmembrane</keyword>
<keyword evidence="2" id="KW-0472">Membrane</keyword>
<accession>W7UH59</accession>
<keyword evidence="2" id="KW-1133">Transmembrane helix</keyword>
<feature type="transmembrane region" description="Helical" evidence="2">
    <location>
        <begin position="7"/>
        <end position="28"/>
    </location>
</feature>
<feature type="transmembrane region" description="Helical" evidence="2">
    <location>
        <begin position="225"/>
        <end position="246"/>
    </location>
</feature>
<comment type="caution">
    <text evidence="3">The sequence shown here is derived from an EMBL/GenBank/DDBJ whole genome shotgun (WGS) entry which is preliminary data.</text>
</comment>
<reference evidence="3 4" key="1">
    <citation type="journal article" date="2014" name="PLoS ONE">
        <title>Rumen cellulosomics: divergent fiber-degrading strategies revealed by comparative genome-wide analysis of six ruminococcal strains.</title>
        <authorList>
            <person name="Dassa B."/>
            <person name="Borovok I."/>
            <person name="Ruimy-Israeli V."/>
            <person name="Lamed R."/>
            <person name="Flint H.J."/>
            <person name="Duncan S.H."/>
            <person name="Henrissat B."/>
            <person name="Coutinho P."/>
            <person name="Morrison M."/>
            <person name="Mosoni P."/>
            <person name="Yeoman C.J."/>
            <person name="White B.A."/>
            <person name="Bayer E.A."/>
        </authorList>
    </citation>
    <scope>NUCLEOTIDE SEQUENCE [LARGE SCALE GENOMIC DNA]</scope>
    <source>
        <strain evidence="3 4">007c</strain>
    </source>
</reference>
<evidence type="ECO:0000313" key="3">
    <source>
        <dbReference type="EMBL" id="EWM53283.1"/>
    </source>
</evidence>
<dbReference type="PATRIC" id="fig|1341157.4.peg.2052"/>
<dbReference type="OrthoDB" id="1821127at2"/>
<dbReference type="EMBL" id="ATAX01000026">
    <property type="protein sequence ID" value="EWM53283.1"/>
    <property type="molecule type" value="Genomic_DNA"/>
</dbReference>
<feature type="compositionally biased region" description="Gly residues" evidence="1">
    <location>
        <begin position="291"/>
        <end position="311"/>
    </location>
</feature>
<evidence type="ECO:0000256" key="1">
    <source>
        <dbReference type="SAM" id="MobiDB-lite"/>
    </source>
</evidence>
<gene>
    <name evidence="3" type="ORF">RF007C_09935</name>
</gene>
<keyword evidence="4" id="KW-1185">Reference proteome</keyword>
<dbReference type="eggNOG" id="COG1512">
    <property type="taxonomic scope" value="Bacteria"/>
</dbReference>